<dbReference type="Pfam" id="PF00004">
    <property type="entry name" value="AAA"/>
    <property type="match status" value="1"/>
</dbReference>
<dbReference type="PANTHER" id="PTHR10763">
    <property type="entry name" value="CELL DIVISION CONTROL PROTEIN 6-RELATED"/>
    <property type="match status" value="1"/>
</dbReference>
<gene>
    <name evidence="14" type="ORF">NQ314_015864</name>
</gene>
<keyword evidence="4 11" id="KW-0235">DNA replication</keyword>
<evidence type="ECO:0000313" key="15">
    <source>
        <dbReference type="Proteomes" id="UP001162156"/>
    </source>
</evidence>
<evidence type="ECO:0000256" key="5">
    <source>
        <dbReference type="ARBA" id="ARBA00022723"/>
    </source>
</evidence>
<dbReference type="EMBL" id="JANEYF010004423">
    <property type="protein sequence ID" value="KAJ8931245.1"/>
    <property type="molecule type" value="Genomic_DNA"/>
</dbReference>
<proteinExistence type="inferred from homology"/>
<dbReference type="InterPro" id="IPR015163">
    <property type="entry name" value="Cdc6_C"/>
</dbReference>
<comment type="subunit">
    <text evidence="11">ORC is composed of six subunits.</text>
</comment>
<keyword evidence="7 11" id="KW-0067">ATP-binding</keyword>
<accession>A0AAV8WYC8</accession>
<keyword evidence="15" id="KW-1185">Reference proteome</keyword>
<dbReference type="InterPro" id="IPR027417">
    <property type="entry name" value="P-loop_NTPase"/>
</dbReference>
<evidence type="ECO:0000256" key="1">
    <source>
        <dbReference type="ARBA" id="ARBA00004123"/>
    </source>
</evidence>
<dbReference type="Gene3D" id="3.40.50.300">
    <property type="entry name" value="P-loop containing nucleotide triphosphate hydrolases"/>
    <property type="match status" value="1"/>
</dbReference>
<dbReference type="FunFam" id="1.10.8.60:FF:000062">
    <property type="entry name" value="Origin recognition complex subunit 1"/>
    <property type="match status" value="1"/>
</dbReference>
<dbReference type="Pfam" id="PF22606">
    <property type="entry name" value="Cdc6-ORC-like_ATPase_lid"/>
    <property type="match status" value="1"/>
</dbReference>
<dbReference type="GO" id="GO:0005524">
    <property type="term" value="F:ATP binding"/>
    <property type="evidence" value="ECO:0007669"/>
    <property type="project" value="UniProtKB-KW"/>
</dbReference>
<dbReference type="GO" id="GO:0003688">
    <property type="term" value="F:DNA replication origin binding"/>
    <property type="evidence" value="ECO:0007669"/>
    <property type="project" value="TreeGrafter"/>
</dbReference>
<evidence type="ECO:0000256" key="3">
    <source>
        <dbReference type="ARBA" id="ARBA00019081"/>
    </source>
</evidence>
<organism evidence="14 15">
    <name type="scientific">Rhamnusium bicolor</name>
    <dbReference type="NCBI Taxonomy" id="1586634"/>
    <lineage>
        <taxon>Eukaryota</taxon>
        <taxon>Metazoa</taxon>
        <taxon>Ecdysozoa</taxon>
        <taxon>Arthropoda</taxon>
        <taxon>Hexapoda</taxon>
        <taxon>Insecta</taxon>
        <taxon>Pterygota</taxon>
        <taxon>Neoptera</taxon>
        <taxon>Endopterygota</taxon>
        <taxon>Coleoptera</taxon>
        <taxon>Polyphaga</taxon>
        <taxon>Cucujiformia</taxon>
        <taxon>Chrysomeloidea</taxon>
        <taxon>Cerambycidae</taxon>
        <taxon>Lepturinae</taxon>
        <taxon>Rhagiini</taxon>
        <taxon>Rhamnusium</taxon>
    </lineage>
</organism>
<dbReference type="GO" id="GO:0033314">
    <property type="term" value="P:mitotic DNA replication checkpoint signaling"/>
    <property type="evidence" value="ECO:0007669"/>
    <property type="project" value="TreeGrafter"/>
</dbReference>
<keyword evidence="8" id="KW-0460">Magnesium</keyword>
<evidence type="ECO:0000256" key="10">
    <source>
        <dbReference type="ARBA" id="ARBA00023242"/>
    </source>
</evidence>
<evidence type="ECO:0000313" key="14">
    <source>
        <dbReference type="EMBL" id="KAJ8931245.1"/>
    </source>
</evidence>
<dbReference type="GO" id="GO:0005664">
    <property type="term" value="C:nuclear origin of replication recognition complex"/>
    <property type="evidence" value="ECO:0007669"/>
    <property type="project" value="TreeGrafter"/>
</dbReference>
<keyword evidence="9 11" id="KW-0238">DNA-binding</keyword>
<dbReference type="Pfam" id="PF09079">
    <property type="entry name" value="WHD_Cdc6"/>
    <property type="match status" value="1"/>
</dbReference>
<evidence type="ECO:0000256" key="4">
    <source>
        <dbReference type="ARBA" id="ARBA00022705"/>
    </source>
</evidence>
<feature type="domain" description="AAA+ ATPase" evidence="13">
    <location>
        <begin position="291"/>
        <end position="438"/>
    </location>
</feature>
<feature type="region of interest" description="Disordered" evidence="12">
    <location>
        <begin position="87"/>
        <end position="110"/>
    </location>
</feature>
<reference evidence="14" key="1">
    <citation type="journal article" date="2023" name="Insect Mol. Biol.">
        <title>Genome sequencing provides insights into the evolution of gene families encoding plant cell wall-degrading enzymes in longhorned beetles.</title>
        <authorList>
            <person name="Shin N.R."/>
            <person name="Okamura Y."/>
            <person name="Kirsch R."/>
            <person name="Pauchet Y."/>
        </authorList>
    </citation>
    <scope>NUCLEOTIDE SEQUENCE</scope>
    <source>
        <strain evidence="14">RBIC_L_NR</strain>
    </source>
</reference>
<dbReference type="AlphaFoldDB" id="A0AAV8WYC8"/>
<comment type="subcellular location">
    <subcellularLocation>
        <location evidence="1 11">Nucleus</location>
    </subcellularLocation>
</comment>
<dbReference type="SMART" id="SM00382">
    <property type="entry name" value="AAA"/>
    <property type="match status" value="1"/>
</dbReference>
<dbReference type="InterPro" id="IPR054425">
    <property type="entry name" value="Cdc6_ORC1-like_ATPase_lid"/>
</dbReference>
<keyword evidence="6 11" id="KW-0547">Nucleotide-binding</keyword>
<comment type="caution">
    <text evidence="14">The sequence shown here is derived from an EMBL/GenBank/DDBJ whole genome shotgun (WGS) entry which is preliminary data.</text>
</comment>
<name>A0AAV8WYC8_9CUCU</name>
<evidence type="ECO:0000256" key="11">
    <source>
        <dbReference type="RuleBase" id="RU365058"/>
    </source>
</evidence>
<evidence type="ECO:0000256" key="8">
    <source>
        <dbReference type="ARBA" id="ARBA00022842"/>
    </source>
</evidence>
<dbReference type="InterPro" id="IPR050311">
    <property type="entry name" value="ORC1/CDC6"/>
</dbReference>
<comment type="function">
    <text evidence="11">Component of the origin recognition complex (ORC) that binds origins of replication. DNA-binding is ATP-dependent, however specific DNA sequences that define origins of replication have not been identified so far. ORC is required to assemble the pre-replication complex necessary to initiate DNA replication.</text>
</comment>
<dbReference type="InterPro" id="IPR003593">
    <property type="entry name" value="AAA+_ATPase"/>
</dbReference>
<keyword evidence="10 11" id="KW-0539">Nucleus</keyword>
<dbReference type="GO" id="GO:0016887">
    <property type="term" value="F:ATP hydrolysis activity"/>
    <property type="evidence" value="ECO:0007669"/>
    <property type="project" value="InterPro"/>
</dbReference>
<evidence type="ECO:0000256" key="9">
    <source>
        <dbReference type="ARBA" id="ARBA00023125"/>
    </source>
</evidence>
<evidence type="ECO:0000259" key="13">
    <source>
        <dbReference type="SMART" id="SM00382"/>
    </source>
</evidence>
<protein>
    <recommendedName>
        <fullName evidence="3 11">Origin recognition complex subunit 1</fullName>
    </recommendedName>
</protein>
<dbReference type="InterPro" id="IPR003959">
    <property type="entry name" value="ATPase_AAA_core"/>
</dbReference>
<evidence type="ECO:0000256" key="6">
    <source>
        <dbReference type="ARBA" id="ARBA00022741"/>
    </source>
</evidence>
<dbReference type="GO" id="GO:0046872">
    <property type="term" value="F:metal ion binding"/>
    <property type="evidence" value="ECO:0007669"/>
    <property type="project" value="UniProtKB-KW"/>
</dbReference>
<sequence>MRRSILRVRLNTDELKDGKALVASGSTPKIKNRRITNNFYFESSSEDEENTTCKSRTIDRVNLAESIRKSLLRVNLNRDEFNDGKASVISGSTPKRKNRGTTKNLYFDSSSEDGEHATCKSKTIDRVNLAESIRKSVLRVNLNRDEFKDGKASVVSEDGEYATCKSKTIDRVNLDESIRKSVLSVSLNRDELRDGKNINCISSTLVIPKTPTTRTKSRTSTVDISQSKYGSTIVPKTPKTRKNIVTPKNTIKQTPKSTVQTPKTPRNRAKLIRDGLITPSMQSRRKLLDGCGGCMYISGVPGTGKTATVTSVINNLLENDDVPKFSCANINGMRLTEPRQSYVEILKQLTGKMVPWEQAHSMLEERFTKSKKFAPVIMLIDELDILCTKRQDVVYNLLDWPTKAKNQLIVVTIANTMDLPERLLMNRVTSRLGLTRLTFQAYTHKQLQEIVTKRLSGTNSFNPDAIQFVARKVASVSGDARRALDICRRAAEIAETEGKNQLVNMSHVNEALNAMITQPKVRAIKHCSRLEQLLLQSIVAEVERTGVEETTFADVFKMLVSCTAIDGFRMVSSTVALSAVSRLSACRLILTDQKCSDINQRVILNVSVDDVYYALKRD</sequence>
<dbReference type="GO" id="GO:0006270">
    <property type="term" value="P:DNA replication initiation"/>
    <property type="evidence" value="ECO:0007669"/>
    <property type="project" value="TreeGrafter"/>
</dbReference>
<keyword evidence="5" id="KW-0479">Metal-binding</keyword>
<dbReference type="Proteomes" id="UP001162156">
    <property type="component" value="Unassembled WGS sequence"/>
</dbReference>
<comment type="similarity">
    <text evidence="2 11">Belongs to the ORC1 family.</text>
</comment>
<evidence type="ECO:0000256" key="7">
    <source>
        <dbReference type="ARBA" id="ARBA00022840"/>
    </source>
</evidence>
<evidence type="ECO:0000256" key="2">
    <source>
        <dbReference type="ARBA" id="ARBA00008398"/>
    </source>
</evidence>
<dbReference type="Gene3D" id="1.10.8.60">
    <property type="match status" value="1"/>
</dbReference>
<evidence type="ECO:0000256" key="12">
    <source>
        <dbReference type="SAM" id="MobiDB-lite"/>
    </source>
</evidence>
<dbReference type="PANTHER" id="PTHR10763:SF23">
    <property type="entry name" value="ORIGIN RECOGNITION COMPLEX SUBUNIT 1"/>
    <property type="match status" value="1"/>
</dbReference>
<dbReference type="SUPFAM" id="SSF52540">
    <property type="entry name" value="P-loop containing nucleoside triphosphate hydrolases"/>
    <property type="match status" value="1"/>
</dbReference>